<evidence type="ECO:0000256" key="1">
    <source>
        <dbReference type="SAM" id="SignalP"/>
    </source>
</evidence>
<dbReference type="Proteomes" id="UP001224682">
    <property type="component" value="Unassembled WGS sequence"/>
</dbReference>
<gene>
    <name evidence="2" type="ORF">J2S75_001733</name>
</gene>
<feature type="chain" id="PRO_5045645396" evidence="1">
    <location>
        <begin position="29"/>
        <end position="129"/>
    </location>
</feature>
<dbReference type="EMBL" id="JAUSUI010000003">
    <property type="protein sequence ID" value="MDQ0302705.1"/>
    <property type="molecule type" value="Genomic_DNA"/>
</dbReference>
<feature type="signal peptide" evidence="1">
    <location>
        <begin position="1"/>
        <end position="28"/>
    </location>
</feature>
<keyword evidence="1" id="KW-0732">Signal</keyword>
<keyword evidence="3" id="KW-1185">Reference proteome</keyword>
<reference evidence="2 3" key="1">
    <citation type="submission" date="2023-07" db="EMBL/GenBank/DDBJ databases">
        <title>Genomic Encyclopedia of Type Strains, Phase IV (KMG-IV): sequencing the most valuable type-strain genomes for metagenomic binning, comparative biology and taxonomic classification.</title>
        <authorList>
            <person name="Goeker M."/>
        </authorList>
    </citation>
    <scope>NUCLEOTIDE SEQUENCE [LARGE SCALE GENOMIC DNA]</scope>
    <source>
        <strain evidence="2 3">DSM 2457</strain>
    </source>
</reference>
<sequence length="129" mass="13700">MKTLDHGWRRATCGAALWGMLLAAPATAQELSALSLHDGIWQVSAEPVSGPCDTRLEFRLAVEDGQISYGGLWPVNATGTVSALGRIDIRVERGGDTLSARGMVRGDVATGKWQSAEKNCSGSFVARRA</sequence>
<name>A0ABU0BA54_9HYPH</name>
<protein>
    <submittedName>
        <fullName evidence="2">Uncharacterized protein</fullName>
    </submittedName>
</protein>
<accession>A0ABU0BA54</accession>
<evidence type="ECO:0000313" key="2">
    <source>
        <dbReference type="EMBL" id="MDQ0302705.1"/>
    </source>
</evidence>
<comment type="caution">
    <text evidence="2">The sequence shown here is derived from an EMBL/GenBank/DDBJ whole genome shotgun (WGS) entry which is preliminary data.</text>
</comment>
<evidence type="ECO:0000313" key="3">
    <source>
        <dbReference type="Proteomes" id="UP001224682"/>
    </source>
</evidence>
<proteinExistence type="predicted"/>
<dbReference type="RefSeq" id="WP_307019415.1">
    <property type="nucleotide sequence ID" value="NZ_JAUSUI010000003.1"/>
</dbReference>
<organism evidence="2 3">
    <name type="scientific">Ancylobacter polymorphus</name>
    <dbReference type="NCBI Taxonomy" id="223390"/>
    <lineage>
        <taxon>Bacteria</taxon>
        <taxon>Pseudomonadati</taxon>
        <taxon>Pseudomonadota</taxon>
        <taxon>Alphaproteobacteria</taxon>
        <taxon>Hyphomicrobiales</taxon>
        <taxon>Xanthobacteraceae</taxon>
        <taxon>Ancylobacter</taxon>
    </lineage>
</organism>